<dbReference type="GO" id="GO:0006511">
    <property type="term" value="P:ubiquitin-dependent protein catabolic process"/>
    <property type="evidence" value="ECO:0007669"/>
    <property type="project" value="TreeGrafter"/>
</dbReference>
<keyword evidence="7" id="KW-0072">Autophagy</keyword>
<dbReference type="InterPro" id="IPR009060">
    <property type="entry name" value="UBA-like_sf"/>
</dbReference>
<dbReference type="Pfam" id="PF00168">
    <property type="entry name" value="C2"/>
    <property type="match status" value="1"/>
</dbReference>
<sequence length="291" mass="32591">MDVQVDRNAERRNRVMLGPLPNDFLRISTLSEREQQEAADQQAALALQQQLSASARTQYPSPYYQNASGWLNITITQAKLVKNYGMTRMDPYVRLRIGHNIYETHTDPNGGKNPRWNKVMQCVLPKGINSIYLEIYDECSFTMDELIAWANIILPPAVLKGETREEWFPLSGKQGEGLEGMLHLVLSFSVTPTRTMGVAPVMVSSGYGAVRPTPVYVQAPPDQGIAAAAVPAEIPQQPVLTAEQKEQLRIEDLKQLGEMFPHLDKDVIKSVYEANRCLKEPAINSLLQLTE</sequence>
<evidence type="ECO:0000256" key="3">
    <source>
        <dbReference type="ARBA" id="ARBA00022490"/>
    </source>
</evidence>
<keyword evidence="3" id="KW-0963">Cytoplasm</keyword>
<accession>A0A6M2DDS9</accession>
<dbReference type="InterPro" id="IPR000008">
    <property type="entry name" value="C2_dom"/>
</dbReference>
<dbReference type="GO" id="GO:0016301">
    <property type="term" value="F:kinase activity"/>
    <property type="evidence" value="ECO:0007669"/>
    <property type="project" value="UniProtKB-KW"/>
</dbReference>
<protein>
    <submittedName>
        <fullName evidence="11">Protein kinase c conserved region 2</fullName>
    </submittedName>
</protein>
<comment type="subcellular location">
    <subcellularLocation>
        <location evidence="1">Cytoplasm</location>
    </subcellularLocation>
</comment>
<keyword evidence="4" id="KW-0399">Innate immunity</keyword>
<evidence type="ECO:0000256" key="5">
    <source>
        <dbReference type="ARBA" id="ARBA00022737"/>
    </source>
</evidence>
<dbReference type="FunFam" id="2.60.40.150:FF:000055">
    <property type="entry name" value="Toll-interacting protein-like Protein"/>
    <property type="match status" value="1"/>
</dbReference>
<evidence type="ECO:0000256" key="6">
    <source>
        <dbReference type="ARBA" id="ARBA00022859"/>
    </source>
</evidence>
<evidence type="ECO:0000313" key="11">
    <source>
        <dbReference type="EMBL" id="NOV44276.1"/>
    </source>
</evidence>
<dbReference type="SUPFAM" id="SSF46934">
    <property type="entry name" value="UBA-like"/>
    <property type="match status" value="1"/>
</dbReference>
<keyword evidence="11" id="KW-0808">Transferase</keyword>
<dbReference type="GO" id="GO:0031624">
    <property type="term" value="F:ubiquitin conjugating enzyme binding"/>
    <property type="evidence" value="ECO:0007669"/>
    <property type="project" value="TreeGrafter"/>
</dbReference>
<evidence type="ECO:0000259" key="9">
    <source>
        <dbReference type="PROSITE" id="PS50004"/>
    </source>
</evidence>
<dbReference type="GO" id="GO:0045087">
    <property type="term" value="P:innate immune response"/>
    <property type="evidence" value="ECO:0007669"/>
    <property type="project" value="UniProtKB-KW"/>
</dbReference>
<keyword evidence="8" id="KW-0395">Inflammatory response</keyword>
<dbReference type="GO" id="GO:0005737">
    <property type="term" value="C:cytoplasm"/>
    <property type="evidence" value="ECO:0007669"/>
    <property type="project" value="UniProtKB-SubCell"/>
</dbReference>
<name>A0A6M2DDS9_XENCH</name>
<evidence type="ECO:0000256" key="8">
    <source>
        <dbReference type="ARBA" id="ARBA00023198"/>
    </source>
</evidence>
<dbReference type="SUPFAM" id="SSF49562">
    <property type="entry name" value="C2 domain (Calcium/lipid-binding domain, CaLB)"/>
    <property type="match status" value="1"/>
</dbReference>
<evidence type="ECO:0000256" key="2">
    <source>
        <dbReference type="ARBA" id="ARBA00009278"/>
    </source>
</evidence>
<proteinExistence type="inferred from homology"/>
<evidence type="ECO:0000259" key="10">
    <source>
        <dbReference type="PROSITE" id="PS51140"/>
    </source>
</evidence>
<dbReference type="InterPro" id="IPR035892">
    <property type="entry name" value="C2_domain_sf"/>
</dbReference>
<dbReference type="FunFam" id="1.10.8.10:FF:000036">
    <property type="entry name" value="Toll-interacting protein-like Protein"/>
    <property type="match status" value="1"/>
</dbReference>
<feature type="domain" description="C2" evidence="9">
    <location>
        <begin position="50"/>
        <end position="168"/>
    </location>
</feature>
<dbReference type="SMART" id="SM00239">
    <property type="entry name" value="C2"/>
    <property type="match status" value="1"/>
</dbReference>
<dbReference type="PANTHER" id="PTHR16461:SF5">
    <property type="entry name" value="TOLL-INTERACTING PROTEIN"/>
    <property type="match status" value="1"/>
</dbReference>
<dbReference type="EMBL" id="GIIL01000550">
    <property type="protein sequence ID" value="NOV44276.1"/>
    <property type="molecule type" value="Transcribed_RNA"/>
</dbReference>
<dbReference type="PROSITE" id="PS50004">
    <property type="entry name" value="C2"/>
    <property type="match status" value="1"/>
</dbReference>
<keyword evidence="6" id="KW-0391">Immunity</keyword>
<comment type="similarity">
    <text evidence="2">Belongs to the tollip family.</text>
</comment>
<dbReference type="SMART" id="SM00546">
    <property type="entry name" value="CUE"/>
    <property type="match status" value="1"/>
</dbReference>
<dbReference type="AlphaFoldDB" id="A0A6M2DDS9"/>
<evidence type="ECO:0000256" key="4">
    <source>
        <dbReference type="ARBA" id="ARBA00022588"/>
    </source>
</evidence>
<dbReference type="Gene3D" id="1.10.8.10">
    <property type="entry name" value="DNA helicase RuvA subunit, C-terminal domain"/>
    <property type="match status" value="1"/>
</dbReference>
<keyword evidence="5" id="KW-0677">Repeat</keyword>
<dbReference type="GO" id="GO:0006914">
    <property type="term" value="P:autophagy"/>
    <property type="evidence" value="ECO:0007669"/>
    <property type="project" value="UniProtKB-KW"/>
</dbReference>
<dbReference type="InterPro" id="IPR037301">
    <property type="entry name" value="Tollip_C2"/>
</dbReference>
<organism evidence="11">
    <name type="scientific">Xenopsylla cheopis</name>
    <name type="common">Oriental rat flea</name>
    <name type="synonym">Pulex cheopis</name>
    <dbReference type="NCBI Taxonomy" id="163159"/>
    <lineage>
        <taxon>Eukaryota</taxon>
        <taxon>Metazoa</taxon>
        <taxon>Ecdysozoa</taxon>
        <taxon>Arthropoda</taxon>
        <taxon>Hexapoda</taxon>
        <taxon>Insecta</taxon>
        <taxon>Pterygota</taxon>
        <taxon>Neoptera</taxon>
        <taxon>Endopterygota</taxon>
        <taxon>Siphonaptera</taxon>
        <taxon>Pulicidae</taxon>
        <taxon>Xenopsyllinae</taxon>
        <taxon>Xenopsylla</taxon>
    </lineage>
</organism>
<dbReference type="Pfam" id="PF02845">
    <property type="entry name" value="CUE"/>
    <property type="match status" value="1"/>
</dbReference>
<dbReference type="PANTHER" id="PTHR16461">
    <property type="entry name" value="TOLL-INTERACTING PROTEIN"/>
    <property type="match status" value="1"/>
</dbReference>
<evidence type="ECO:0000256" key="7">
    <source>
        <dbReference type="ARBA" id="ARBA00023006"/>
    </source>
</evidence>
<dbReference type="GO" id="GO:0043130">
    <property type="term" value="F:ubiquitin binding"/>
    <property type="evidence" value="ECO:0007669"/>
    <property type="project" value="InterPro"/>
</dbReference>
<evidence type="ECO:0000256" key="1">
    <source>
        <dbReference type="ARBA" id="ARBA00004496"/>
    </source>
</evidence>
<dbReference type="Gene3D" id="2.60.40.150">
    <property type="entry name" value="C2 domain"/>
    <property type="match status" value="1"/>
</dbReference>
<dbReference type="CDD" id="cd04016">
    <property type="entry name" value="C2_Tollip"/>
    <property type="match status" value="1"/>
</dbReference>
<dbReference type="PROSITE" id="PS51140">
    <property type="entry name" value="CUE"/>
    <property type="match status" value="1"/>
</dbReference>
<dbReference type="InterPro" id="IPR003892">
    <property type="entry name" value="CUE"/>
</dbReference>
<keyword evidence="11" id="KW-0418">Kinase</keyword>
<reference evidence="11" key="1">
    <citation type="submission" date="2020-03" db="EMBL/GenBank/DDBJ databases">
        <title>Transcriptomic Profiling of the Digestive Tract of the Rat Flea, Xenopsylla cheopis, Following Blood Feeding and Infection with Yersinia pestis.</title>
        <authorList>
            <person name="Bland D.M."/>
            <person name="Martens C.A."/>
            <person name="Virtaneva K."/>
            <person name="Kanakabandi K."/>
            <person name="Long D."/>
            <person name="Rosenke R."/>
            <person name="Saturday G.A."/>
            <person name="Hoyt F.H."/>
            <person name="Bruno D.P."/>
            <person name="Ribeiro J.M.C."/>
            <person name="Hinnebusch J."/>
        </authorList>
    </citation>
    <scope>NUCLEOTIDE SEQUENCE</scope>
</reference>
<feature type="domain" description="CUE" evidence="10">
    <location>
        <begin position="248"/>
        <end position="291"/>
    </location>
</feature>